<reference evidence="1 2" key="1">
    <citation type="journal article" date="2019" name="Microorganisms">
        <title>Systematic Affiliation and Genome Analysis of Subtercola vilae DB165(T) with Particular Emphasis on Cold Adaptation of an Isolate from a High-Altitude Cold Volcano Lake.</title>
        <authorList>
            <person name="Villalobos A.S."/>
            <person name="Wiese J."/>
            <person name="Imhoff J.F."/>
            <person name="Dorador C."/>
            <person name="Keller A."/>
            <person name="Hentschel U."/>
        </authorList>
    </citation>
    <scope>NUCLEOTIDE SEQUENCE [LARGE SCALE GENOMIC DNA]</scope>
    <source>
        <strain evidence="1 2">DB165</strain>
    </source>
</reference>
<comment type="caution">
    <text evidence="1">The sequence shown here is derived from an EMBL/GenBank/DDBJ whole genome shotgun (WGS) entry which is preliminary data.</text>
</comment>
<dbReference type="RefSeq" id="WP_136641396.1">
    <property type="nucleotide sequence ID" value="NZ_QYRT01000008.1"/>
</dbReference>
<protein>
    <submittedName>
        <fullName evidence="1">Uncharacterized protein</fullName>
    </submittedName>
</protein>
<dbReference type="Proteomes" id="UP000306192">
    <property type="component" value="Unassembled WGS sequence"/>
</dbReference>
<keyword evidence="2" id="KW-1185">Reference proteome</keyword>
<name>A0A4T2C2T6_9MICO</name>
<accession>A0A4T2C2T6</accession>
<evidence type="ECO:0000313" key="2">
    <source>
        <dbReference type="Proteomes" id="UP000306192"/>
    </source>
</evidence>
<organism evidence="1 2">
    <name type="scientific">Subtercola vilae</name>
    <dbReference type="NCBI Taxonomy" id="2056433"/>
    <lineage>
        <taxon>Bacteria</taxon>
        <taxon>Bacillati</taxon>
        <taxon>Actinomycetota</taxon>
        <taxon>Actinomycetes</taxon>
        <taxon>Micrococcales</taxon>
        <taxon>Microbacteriaceae</taxon>
        <taxon>Subtercola</taxon>
    </lineage>
</organism>
<dbReference type="EMBL" id="QYRT01000008">
    <property type="protein sequence ID" value="TIH38663.1"/>
    <property type="molecule type" value="Genomic_DNA"/>
</dbReference>
<evidence type="ECO:0000313" key="1">
    <source>
        <dbReference type="EMBL" id="TIH38663.1"/>
    </source>
</evidence>
<dbReference type="OrthoDB" id="3418622at2"/>
<sequence length="121" mass="13843">MVNLATWSFYARHFAEARLRHYLTECDGDHDAAMQLYEWNTAISAAFWESLSFLEVALRNAVDRQMTIIHAKKKRPGHWIFDDAAELGRDTTGANRHKQPYSDIATAMFRVRSKVASLGVV</sequence>
<gene>
    <name evidence="1" type="ORF">D4765_06070</name>
</gene>
<dbReference type="AlphaFoldDB" id="A0A4T2C2T6"/>
<proteinExistence type="predicted"/>